<dbReference type="EMBL" id="VYYT01000056">
    <property type="protein sequence ID" value="KAK2773540.1"/>
    <property type="molecule type" value="Genomic_DNA"/>
</dbReference>
<feature type="region of interest" description="Disordered" evidence="2">
    <location>
        <begin position="142"/>
        <end position="168"/>
    </location>
</feature>
<evidence type="ECO:0000256" key="1">
    <source>
        <dbReference type="ARBA" id="ARBA00006336"/>
    </source>
</evidence>
<protein>
    <submittedName>
        <fullName evidence="4">Cysteine hydrolase family protein</fullName>
    </submittedName>
</protein>
<sequence length="168" mass="18372">MVGAQATGGGAPSFGKRFAILNIDLMALMFDSIKETDEGKLFTSNCVRWNEAVHQHQPRPLTIFTTLCFTNASQPELARPSPFSSLIDGFGDFVKGSPGVQIDERLKLDEKDIVLHKTRWYAGAGNALEQILRAQVSRARARPRSPALPEQLPRSGSAGSTILPWHTA</sequence>
<reference evidence="4" key="1">
    <citation type="submission" date="2023-02" db="EMBL/GenBank/DDBJ databases">
        <title>Colletotrichum kahawae CIFC_Que2 genome sequencing and assembly.</title>
        <authorList>
            <person name="Baroncelli R."/>
        </authorList>
    </citation>
    <scope>NUCLEOTIDE SEQUENCE</scope>
    <source>
        <strain evidence="4">CIFC_Que2</strain>
    </source>
</reference>
<comment type="similarity">
    <text evidence="1">Belongs to the isochorismatase family.</text>
</comment>
<dbReference type="Pfam" id="PF00857">
    <property type="entry name" value="Isochorismatase"/>
    <property type="match status" value="1"/>
</dbReference>
<evidence type="ECO:0000313" key="5">
    <source>
        <dbReference type="Proteomes" id="UP001281614"/>
    </source>
</evidence>
<organism evidence="4 5">
    <name type="scientific">Colletotrichum kahawae</name>
    <name type="common">Coffee berry disease fungus</name>
    <dbReference type="NCBI Taxonomy" id="34407"/>
    <lineage>
        <taxon>Eukaryota</taxon>
        <taxon>Fungi</taxon>
        <taxon>Dikarya</taxon>
        <taxon>Ascomycota</taxon>
        <taxon>Pezizomycotina</taxon>
        <taxon>Sordariomycetes</taxon>
        <taxon>Hypocreomycetidae</taxon>
        <taxon>Glomerellales</taxon>
        <taxon>Glomerellaceae</taxon>
        <taxon>Colletotrichum</taxon>
        <taxon>Colletotrichum gloeosporioides species complex</taxon>
    </lineage>
</organism>
<gene>
    <name evidence="4" type="ORF">CKAH01_13580</name>
</gene>
<keyword evidence="4" id="KW-0378">Hydrolase</keyword>
<dbReference type="Proteomes" id="UP001281614">
    <property type="component" value="Unassembled WGS sequence"/>
</dbReference>
<dbReference type="AlphaFoldDB" id="A0AAD9YPU0"/>
<evidence type="ECO:0000256" key="2">
    <source>
        <dbReference type="SAM" id="MobiDB-lite"/>
    </source>
</evidence>
<name>A0AAD9YPU0_COLKA</name>
<keyword evidence="5" id="KW-1185">Reference proteome</keyword>
<accession>A0AAD9YPU0</accession>
<dbReference type="GO" id="GO:0016787">
    <property type="term" value="F:hydrolase activity"/>
    <property type="evidence" value="ECO:0007669"/>
    <property type="project" value="UniProtKB-KW"/>
</dbReference>
<evidence type="ECO:0000313" key="4">
    <source>
        <dbReference type="EMBL" id="KAK2773540.1"/>
    </source>
</evidence>
<dbReference type="InterPro" id="IPR000868">
    <property type="entry name" value="Isochorismatase-like_dom"/>
</dbReference>
<dbReference type="SUPFAM" id="SSF52499">
    <property type="entry name" value="Isochorismatase-like hydrolases"/>
    <property type="match status" value="1"/>
</dbReference>
<dbReference type="Gene3D" id="3.40.50.850">
    <property type="entry name" value="Isochorismatase-like"/>
    <property type="match status" value="1"/>
</dbReference>
<feature type="domain" description="Isochorismatase-like" evidence="3">
    <location>
        <begin position="19"/>
        <end position="135"/>
    </location>
</feature>
<comment type="caution">
    <text evidence="4">The sequence shown here is derived from an EMBL/GenBank/DDBJ whole genome shotgun (WGS) entry which is preliminary data.</text>
</comment>
<evidence type="ECO:0000259" key="3">
    <source>
        <dbReference type="Pfam" id="PF00857"/>
    </source>
</evidence>
<dbReference type="InterPro" id="IPR036380">
    <property type="entry name" value="Isochorismatase-like_sf"/>
</dbReference>
<proteinExistence type="inferred from homology"/>